<dbReference type="InterPro" id="IPR058163">
    <property type="entry name" value="LysR-type_TF_proteobact-type"/>
</dbReference>
<dbReference type="PANTHER" id="PTHR30537:SF26">
    <property type="entry name" value="GLYCINE CLEAVAGE SYSTEM TRANSCRIPTIONAL ACTIVATOR"/>
    <property type="match status" value="1"/>
</dbReference>
<dbReference type="SUPFAM" id="SSF46785">
    <property type="entry name" value="Winged helix' DNA-binding domain"/>
    <property type="match status" value="1"/>
</dbReference>
<dbReference type="CDD" id="cd08432">
    <property type="entry name" value="PBP2_GcdR_TrpI_HvrB_AmpR_like"/>
    <property type="match status" value="1"/>
</dbReference>
<evidence type="ECO:0000256" key="1">
    <source>
        <dbReference type="ARBA" id="ARBA00009437"/>
    </source>
</evidence>
<dbReference type="Gene3D" id="1.10.10.10">
    <property type="entry name" value="Winged helix-like DNA-binding domain superfamily/Winged helix DNA-binding domain"/>
    <property type="match status" value="1"/>
</dbReference>
<evidence type="ECO:0000313" key="6">
    <source>
        <dbReference type="EMBL" id="XBS71540.1"/>
    </source>
</evidence>
<organism evidence="6">
    <name type="scientific">Acerihabitans sp. KWT182</name>
    <dbReference type="NCBI Taxonomy" id="3157919"/>
    <lineage>
        <taxon>Bacteria</taxon>
        <taxon>Pseudomonadati</taxon>
        <taxon>Pseudomonadota</taxon>
        <taxon>Gammaproteobacteria</taxon>
        <taxon>Enterobacterales</taxon>
        <taxon>Pectobacteriaceae</taxon>
        <taxon>Acerihabitans</taxon>
    </lineage>
</organism>
<dbReference type="GO" id="GO:0006351">
    <property type="term" value="P:DNA-templated transcription"/>
    <property type="evidence" value="ECO:0007669"/>
    <property type="project" value="TreeGrafter"/>
</dbReference>
<dbReference type="PANTHER" id="PTHR30537">
    <property type="entry name" value="HTH-TYPE TRANSCRIPTIONAL REGULATOR"/>
    <property type="match status" value="1"/>
</dbReference>
<protein>
    <submittedName>
        <fullName evidence="6">LysR substrate-binding domain-containing protein</fullName>
    </submittedName>
</protein>
<comment type="similarity">
    <text evidence="1">Belongs to the LysR transcriptional regulatory family.</text>
</comment>
<dbReference type="Pfam" id="PF00126">
    <property type="entry name" value="HTH_1"/>
    <property type="match status" value="1"/>
</dbReference>
<dbReference type="PRINTS" id="PR00039">
    <property type="entry name" value="HTHLYSR"/>
</dbReference>
<dbReference type="GO" id="GO:0003700">
    <property type="term" value="F:DNA-binding transcription factor activity"/>
    <property type="evidence" value="ECO:0007669"/>
    <property type="project" value="InterPro"/>
</dbReference>
<sequence length="294" mass="32870">MNTTRMPTLASLKAFDAVATHGSFKRAAQEISVTPTAISHQIRALEETLRTAMFVRGAREVTLTAAGKILYQATRRAFADMQDAVNTIVYAQQQPVLTLTTTSNFLTHWLVPRLSALKDHCPEMELRLHTGIELVDLTKTTMDAAIRYSIRPAEHLHSTLLYEDTFVLAASPALAIKKPEDLLSMTLFHVDNRLIPQPSPDWVLWRSRFGPAELDIEAGPHFSDETHAIQGAIAGQGVAIVSRLLVKDFIDKQILCTPFSGRLPGANYYFVTTREQSGRQDLVRLREWLLTCMT</sequence>
<dbReference type="InterPro" id="IPR036390">
    <property type="entry name" value="WH_DNA-bd_sf"/>
</dbReference>
<dbReference type="Gene3D" id="3.40.190.10">
    <property type="entry name" value="Periplasmic binding protein-like II"/>
    <property type="match status" value="2"/>
</dbReference>
<keyword evidence="4" id="KW-0804">Transcription</keyword>
<keyword evidence="3" id="KW-0238">DNA-binding</keyword>
<dbReference type="FunFam" id="1.10.10.10:FF:000001">
    <property type="entry name" value="LysR family transcriptional regulator"/>
    <property type="match status" value="1"/>
</dbReference>
<evidence type="ECO:0000256" key="2">
    <source>
        <dbReference type="ARBA" id="ARBA00023015"/>
    </source>
</evidence>
<dbReference type="InterPro" id="IPR005119">
    <property type="entry name" value="LysR_subst-bd"/>
</dbReference>
<dbReference type="InterPro" id="IPR000847">
    <property type="entry name" value="LysR_HTH_N"/>
</dbReference>
<keyword evidence="2" id="KW-0805">Transcription regulation</keyword>
<dbReference type="InterPro" id="IPR036388">
    <property type="entry name" value="WH-like_DNA-bd_sf"/>
</dbReference>
<dbReference type="EMBL" id="CP157947">
    <property type="protein sequence ID" value="XBS71540.1"/>
    <property type="molecule type" value="Genomic_DNA"/>
</dbReference>
<evidence type="ECO:0000256" key="4">
    <source>
        <dbReference type="ARBA" id="ARBA00023163"/>
    </source>
</evidence>
<dbReference type="Pfam" id="PF03466">
    <property type="entry name" value="LysR_substrate"/>
    <property type="match status" value="1"/>
</dbReference>
<gene>
    <name evidence="6" type="ORF">ABK905_11805</name>
</gene>
<dbReference type="GO" id="GO:0043565">
    <property type="term" value="F:sequence-specific DNA binding"/>
    <property type="evidence" value="ECO:0007669"/>
    <property type="project" value="TreeGrafter"/>
</dbReference>
<dbReference type="AlphaFoldDB" id="A0AAU7QE76"/>
<feature type="domain" description="HTH lysR-type" evidence="5">
    <location>
        <begin position="7"/>
        <end position="64"/>
    </location>
</feature>
<reference evidence="6" key="1">
    <citation type="submission" date="2024-06" db="EMBL/GenBank/DDBJ databases">
        <authorList>
            <person name="Coelho C."/>
            <person name="Bento M."/>
            <person name="Garcia E."/>
            <person name="Camelo A."/>
            <person name="Brandao I."/>
            <person name="Espirito Santo C."/>
            <person name="Trovao J."/>
            <person name="Verissimo A."/>
            <person name="Costa J."/>
            <person name="Tiago I."/>
        </authorList>
    </citation>
    <scope>NUCLEOTIDE SEQUENCE</scope>
    <source>
        <strain evidence="6">KWT182</strain>
    </source>
</reference>
<evidence type="ECO:0000256" key="3">
    <source>
        <dbReference type="ARBA" id="ARBA00023125"/>
    </source>
</evidence>
<dbReference type="SUPFAM" id="SSF53850">
    <property type="entry name" value="Periplasmic binding protein-like II"/>
    <property type="match status" value="1"/>
</dbReference>
<name>A0AAU7QE76_9GAMM</name>
<evidence type="ECO:0000259" key="5">
    <source>
        <dbReference type="PROSITE" id="PS50931"/>
    </source>
</evidence>
<proteinExistence type="inferred from homology"/>
<dbReference type="PROSITE" id="PS50931">
    <property type="entry name" value="HTH_LYSR"/>
    <property type="match status" value="1"/>
</dbReference>
<accession>A0AAU7QE76</accession>